<dbReference type="InterPro" id="IPR009057">
    <property type="entry name" value="Homeodomain-like_sf"/>
</dbReference>
<dbReference type="Proteomes" id="UP000501868">
    <property type="component" value="Chromosome"/>
</dbReference>
<dbReference type="PANTHER" id="PTHR30055">
    <property type="entry name" value="HTH-TYPE TRANSCRIPTIONAL REGULATOR RUTR"/>
    <property type="match status" value="1"/>
</dbReference>
<dbReference type="PRINTS" id="PR00455">
    <property type="entry name" value="HTHTETR"/>
</dbReference>
<dbReference type="EMBL" id="CP051128">
    <property type="protein sequence ID" value="QIZ07000.1"/>
    <property type="molecule type" value="Genomic_DNA"/>
</dbReference>
<dbReference type="InterPro" id="IPR050109">
    <property type="entry name" value="HTH-type_TetR-like_transc_reg"/>
</dbReference>
<feature type="domain" description="HTH tetR-type" evidence="3">
    <location>
        <begin position="14"/>
        <end position="74"/>
    </location>
</feature>
<dbReference type="Gene3D" id="1.10.10.60">
    <property type="entry name" value="Homeodomain-like"/>
    <property type="match status" value="1"/>
</dbReference>
<dbReference type="Pfam" id="PF00440">
    <property type="entry name" value="TetR_N"/>
    <property type="match status" value="1"/>
</dbReference>
<gene>
    <name evidence="4" type="ORF">HFZ78_10060</name>
</gene>
<evidence type="ECO:0000313" key="5">
    <source>
        <dbReference type="Proteomes" id="UP000501868"/>
    </source>
</evidence>
<proteinExistence type="predicted"/>
<dbReference type="InterPro" id="IPR023772">
    <property type="entry name" value="DNA-bd_HTH_TetR-type_CS"/>
</dbReference>
<dbReference type="InterPro" id="IPR001647">
    <property type="entry name" value="HTH_TetR"/>
</dbReference>
<reference evidence="4 5" key="2">
    <citation type="submission" date="2020-04" db="EMBL/GenBank/DDBJ databases">
        <authorList>
            <person name="Fomenkov A."/>
            <person name="Anton B.P."/>
            <person name="Roberts R.J."/>
        </authorList>
    </citation>
    <scope>NUCLEOTIDE SEQUENCE [LARGE SCALE GENOMIC DNA]</scope>
    <source>
        <strain evidence="4 5">S2</strain>
    </source>
</reference>
<organism evidence="4 5">
    <name type="scientific">Priestia megaterium</name>
    <name type="common">Bacillus megaterium</name>
    <dbReference type="NCBI Taxonomy" id="1404"/>
    <lineage>
        <taxon>Bacteria</taxon>
        <taxon>Bacillati</taxon>
        <taxon>Bacillota</taxon>
        <taxon>Bacilli</taxon>
        <taxon>Bacillales</taxon>
        <taxon>Bacillaceae</taxon>
        <taxon>Priestia</taxon>
    </lineage>
</organism>
<sequence>MGKDNKQIGAMDHKETYQTIINTAQRLFMELGYRAVSTRQIAQICGVTQPAIYHHFKNKQTLYVAVMRQTLHHTEADLKAILAEFTSFQERFTQIAIYMMIHFEIDMAQMFHDISHELGPDDQQLIHQWWTEGFFMPVVKMINDGILEEEIKNPALLNTNSTELAYLILNIIKSILQPETTAKLSKKQRLTMAEEKANLMVEIFINGIRA</sequence>
<accession>A0A6H1P093</accession>
<dbReference type="PROSITE" id="PS50977">
    <property type="entry name" value="HTH_TETR_2"/>
    <property type="match status" value="1"/>
</dbReference>
<dbReference type="PANTHER" id="PTHR30055:SF226">
    <property type="entry name" value="HTH-TYPE TRANSCRIPTIONAL REGULATOR PKSA"/>
    <property type="match status" value="1"/>
</dbReference>
<dbReference type="GO" id="GO:0000976">
    <property type="term" value="F:transcription cis-regulatory region binding"/>
    <property type="evidence" value="ECO:0007669"/>
    <property type="project" value="TreeGrafter"/>
</dbReference>
<reference evidence="4 5" key="1">
    <citation type="submission" date="2020-04" db="EMBL/GenBank/DDBJ databases">
        <title>Genome-Wide Identification of 5-Methylcytosine Sites in Bacterial Genomes By High-Throughput Sequencing of MspJI Restriction Fragments.</title>
        <authorList>
            <person name="Wu V."/>
        </authorList>
    </citation>
    <scope>NUCLEOTIDE SEQUENCE [LARGE SCALE GENOMIC DNA]</scope>
    <source>
        <strain evidence="4 5">S2</strain>
    </source>
</reference>
<evidence type="ECO:0000259" key="3">
    <source>
        <dbReference type="PROSITE" id="PS50977"/>
    </source>
</evidence>
<dbReference type="GO" id="GO:0003700">
    <property type="term" value="F:DNA-binding transcription factor activity"/>
    <property type="evidence" value="ECO:0007669"/>
    <property type="project" value="TreeGrafter"/>
</dbReference>
<evidence type="ECO:0000313" key="4">
    <source>
        <dbReference type="EMBL" id="QIZ07000.1"/>
    </source>
</evidence>
<dbReference type="SUPFAM" id="SSF46689">
    <property type="entry name" value="Homeodomain-like"/>
    <property type="match status" value="1"/>
</dbReference>
<protein>
    <submittedName>
        <fullName evidence="4">TetR/AcrR family transcriptional regulator</fullName>
    </submittedName>
</protein>
<evidence type="ECO:0000256" key="1">
    <source>
        <dbReference type="ARBA" id="ARBA00023125"/>
    </source>
</evidence>
<dbReference type="Gene3D" id="1.10.357.10">
    <property type="entry name" value="Tetracycline Repressor, domain 2"/>
    <property type="match status" value="1"/>
</dbReference>
<keyword evidence="1 2" id="KW-0238">DNA-binding</keyword>
<name>A0A6H1P093_PRIMG</name>
<feature type="DNA-binding region" description="H-T-H motif" evidence="2">
    <location>
        <begin position="37"/>
        <end position="56"/>
    </location>
</feature>
<dbReference type="PROSITE" id="PS01081">
    <property type="entry name" value="HTH_TETR_1"/>
    <property type="match status" value="1"/>
</dbReference>
<dbReference type="AlphaFoldDB" id="A0A6H1P093"/>
<evidence type="ECO:0000256" key="2">
    <source>
        <dbReference type="PROSITE-ProRule" id="PRU00335"/>
    </source>
</evidence>